<protein>
    <submittedName>
        <fullName evidence="4">Molybdopterin-binding protein</fullName>
    </submittedName>
</protein>
<organism evidence="4 5">
    <name type="scientific">Sodalis ligni</name>
    <dbReference type="NCBI Taxonomy" id="2697027"/>
    <lineage>
        <taxon>Bacteria</taxon>
        <taxon>Pseudomonadati</taxon>
        <taxon>Pseudomonadota</taxon>
        <taxon>Gammaproteobacteria</taxon>
        <taxon>Enterobacterales</taxon>
        <taxon>Bruguierivoracaceae</taxon>
        <taxon>Sodalis</taxon>
    </lineage>
</organism>
<dbReference type="InterPro" id="IPR051815">
    <property type="entry name" value="Molybdate_resp_trans_reg"/>
</dbReference>
<dbReference type="OrthoDB" id="9800709at2"/>
<accession>A0A4R1NEE7</accession>
<comment type="caution">
    <text evidence="4">The sequence shown here is derived from an EMBL/GenBank/DDBJ whole genome shotgun (WGS) entry which is preliminary data.</text>
</comment>
<evidence type="ECO:0000256" key="1">
    <source>
        <dbReference type="ARBA" id="ARBA00022505"/>
    </source>
</evidence>
<gene>
    <name evidence="4" type="ORF">EZJ58_3451</name>
</gene>
<dbReference type="InterPro" id="IPR004606">
    <property type="entry name" value="Mop_domain"/>
</dbReference>
<keyword evidence="5" id="KW-1185">Reference proteome</keyword>
<dbReference type="AlphaFoldDB" id="A0A4R1NEE7"/>
<dbReference type="PROSITE" id="PS51866">
    <property type="entry name" value="MOP"/>
    <property type="match status" value="2"/>
</dbReference>
<dbReference type="SUPFAM" id="SSF50331">
    <property type="entry name" value="MOP-like"/>
    <property type="match status" value="1"/>
</dbReference>
<reference evidence="4 5" key="1">
    <citation type="submission" date="2019-02" db="EMBL/GenBank/DDBJ databases">
        <title>Investigation of anaerobic lignin degradation for improved lignocellulosic biofuels.</title>
        <authorList>
            <person name="Deangelis K."/>
        </authorList>
    </citation>
    <scope>NUCLEOTIDE SEQUENCE [LARGE SCALE GENOMIC DNA]</scope>
    <source>
        <strain evidence="4 5">159R</strain>
    </source>
</reference>
<feature type="domain" description="Mop" evidence="3">
    <location>
        <begin position="2"/>
        <end position="68"/>
    </location>
</feature>
<dbReference type="InterPro" id="IPR008995">
    <property type="entry name" value="Mo/tungstate-bd_C_term_dom"/>
</dbReference>
<dbReference type="Pfam" id="PF03459">
    <property type="entry name" value="TOBE"/>
    <property type="match status" value="2"/>
</dbReference>
<evidence type="ECO:0000259" key="3">
    <source>
        <dbReference type="PROSITE" id="PS51866"/>
    </source>
</evidence>
<proteinExistence type="predicted"/>
<dbReference type="RefSeq" id="WP_132923995.1">
    <property type="nucleotide sequence ID" value="NZ_CP075169.1"/>
</dbReference>
<dbReference type="GO" id="GO:0015689">
    <property type="term" value="P:molybdate ion transport"/>
    <property type="evidence" value="ECO:0007669"/>
    <property type="project" value="InterPro"/>
</dbReference>
<feature type="domain" description="Mop" evidence="3">
    <location>
        <begin position="74"/>
        <end position="140"/>
    </location>
</feature>
<dbReference type="NCBIfam" id="TIGR00638">
    <property type="entry name" value="Mop"/>
    <property type="match status" value="2"/>
</dbReference>
<dbReference type="PANTHER" id="PTHR30432:SF1">
    <property type="entry name" value="DNA-BINDING TRANSCRIPTIONAL DUAL REGULATOR MODE"/>
    <property type="match status" value="1"/>
</dbReference>
<evidence type="ECO:0000313" key="5">
    <source>
        <dbReference type="Proteomes" id="UP000294555"/>
    </source>
</evidence>
<dbReference type="Proteomes" id="UP000294555">
    <property type="component" value="Unassembled WGS sequence"/>
</dbReference>
<dbReference type="Gene3D" id="2.40.50.100">
    <property type="match status" value="2"/>
</dbReference>
<evidence type="ECO:0000256" key="2">
    <source>
        <dbReference type="PROSITE-ProRule" id="PRU01213"/>
    </source>
</evidence>
<dbReference type="PANTHER" id="PTHR30432">
    <property type="entry name" value="TRANSCRIPTIONAL REGULATOR MODE"/>
    <property type="match status" value="1"/>
</dbReference>
<evidence type="ECO:0000313" key="4">
    <source>
        <dbReference type="EMBL" id="TCL05277.1"/>
    </source>
</evidence>
<sequence>MITSARNQLTGTVSAITAGAVNDEIEITLPNGKALIATITHSSVQYLDLKRGGEAIAFIKAPWVILTAADTGLRFSARNQFAGNVKAVVKGAVNSEVTVEIDATMSLVSVITNESVNGLKLKEGDAVTALVKASSIVIATRA</sequence>
<keyword evidence="1 2" id="KW-0500">Molybdenum</keyword>
<dbReference type="EMBL" id="SJOI01000001">
    <property type="protein sequence ID" value="TCL05277.1"/>
    <property type="molecule type" value="Genomic_DNA"/>
</dbReference>
<dbReference type="InterPro" id="IPR005116">
    <property type="entry name" value="Transp-assoc_OB_typ1"/>
</dbReference>
<name>A0A4R1NEE7_9GAMM</name>